<feature type="domain" description="DUF4042" evidence="3">
    <location>
        <begin position="353"/>
        <end position="533"/>
    </location>
</feature>
<dbReference type="InterPro" id="IPR052107">
    <property type="entry name" value="HEAT6"/>
</dbReference>
<evidence type="ECO:0000256" key="1">
    <source>
        <dbReference type="ARBA" id="ARBA00015263"/>
    </source>
</evidence>
<dbReference type="PANTHER" id="PTHR13366">
    <property type="entry name" value="MALARIA ANTIGEN-RELATED"/>
    <property type="match status" value="1"/>
</dbReference>
<dbReference type="InterPro" id="IPR016024">
    <property type="entry name" value="ARM-type_fold"/>
</dbReference>
<evidence type="ECO:0000313" key="4">
    <source>
        <dbReference type="EMBL" id="ELU07074.1"/>
    </source>
</evidence>
<sequence length="1107" mass="122518">MEHELCFDQNPFAAGEVRKFRELRLKLLKLVYKDNEEYLAELTELLDALNSLEYSHKFVREETVGELLAQCCYLVPLANERLVSKFCLLICNLVNKQQLVLVERLETVTEYVVRGLHKCTTWVVFDLLRALGVIVYENTGRLTQYHEDLLGEHGLLIRLCTSQDENVLRAVIQCIENLTIREDCQVRCFRCLLSLLQTPKPTAMETMTHCKLLMCGLKGMQNLLVVTHCLPADALGPLLAVLKVLMFHGLPGCPTNIPLSLYPTPLTQFDPSTSSSAATTVTPKKASNVKKGKKKQAQRKKKGGGEEEGEEEEKPNTEDVYAMSWSKVSSSDSEYSDAEGGVQASRTKNTYSRVRQCAFCSFHALIKATERRVMFGYWTCFIPDSPGEAAMAHTLLAAILKDPSTKSRRAAIAVLTVLLESSRQFLMAAEDSDQYRSAPYTPFSVTLGHMIKEIHTCLLQALSSEASLLAITQIIKCLATLILNVPYQRLQAGLLTAVVTQIPAFISHRDPNICVACLTCLGSVASSQAQPTEVNALLLPPRLTEAPPSEQATASGELSWVLKICVKNTAPSLLLDPAERSSSKTAAVQPLPVRLESLQLLSQLAKSHFGVLRPRLTLIRDLIQLCFMDKDPAVQLHGAKLLDGVSTVVQQQQQQQQEEGEGEAPPALPREPMSKQQMLDLWSPLLAGPVPNLLQTATYEAVKYTLCDCLANVGPSVFALLPREQHILCLTLLLGLASDEDFHVRAAAVRALGVYVRYPCLREDVCFMADAANAVLTALDEQSLVVRAKAAWALGNLSNAIVLNRSHEAFVHGFSDMLLLKLFEVATAASKDSDRVRSNAVRALGNLLRYLPPKSHGEVGLQSEALMFMFAATDSCRFKQTVEAAIESLITNVATGTMKVRWNSCYALGNMLQNEPLLLDSQAADSARMRSKVFRTLAEAVHDCRNFKVRINAALALAVPSRRSHYGSDFVLIWQSLLRALQVLEENSDFTEFRYLNSLIEQIGGSLVHLAAILEADDLSALAKDSQHQALLLCYLEKYKQLIHENHSVSGAQRRTALSEAERNVRSLQPHREEVFLDALSVAFDDCIPDAVELKNPQKSAFVQSYD</sequence>
<evidence type="ECO:0000313" key="5">
    <source>
        <dbReference type="EnsemblMetazoa" id="CapteP228236"/>
    </source>
</evidence>
<proteinExistence type="predicted"/>
<dbReference type="FunCoup" id="R7UKP0">
    <property type="interactions" value="1853"/>
</dbReference>
<evidence type="ECO:0000256" key="2">
    <source>
        <dbReference type="SAM" id="MobiDB-lite"/>
    </source>
</evidence>
<dbReference type="InterPro" id="IPR011989">
    <property type="entry name" value="ARM-like"/>
</dbReference>
<dbReference type="AlphaFoldDB" id="R7UKP0"/>
<protein>
    <recommendedName>
        <fullName evidence="1">HEAT repeat-containing protein 6</fullName>
    </recommendedName>
</protein>
<dbReference type="PANTHER" id="PTHR13366:SF0">
    <property type="entry name" value="HEAT REPEAT-CONTAINING PROTEIN 6"/>
    <property type="match status" value="1"/>
</dbReference>
<dbReference type="SUPFAM" id="SSF48371">
    <property type="entry name" value="ARM repeat"/>
    <property type="match status" value="2"/>
</dbReference>
<organism evidence="4">
    <name type="scientific">Capitella teleta</name>
    <name type="common">Polychaete worm</name>
    <dbReference type="NCBI Taxonomy" id="283909"/>
    <lineage>
        <taxon>Eukaryota</taxon>
        <taxon>Metazoa</taxon>
        <taxon>Spiralia</taxon>
        <taxon>Lophotrochozoa</taxon>
        <taxon>Annelida</taxon>
        <taxon>Polychaeta</taxon>
        <taxon>Sedentaria</taxon>
        <taxon>Scolecida</taxon>
        <taxon>Capitellidae</taxon>
        <taxon>Capitella</taxon>
    </lineage>
</organism>
<dbReference type="EMBL" id="AMQN01007193">
    <property type="status" value="NOT_ANNOTATED_CDS"/>
    <property type="molecule type" value="Genomic_DNA"/>
</dbReference>
<accession>R7UKP0</accession>
<feature type="compositionally biased region" description="Low complexity" evidence="2">
    <location>
        <begin position="271"/>
        <end position="286"/>
    </location>
</feature>
<reference evidence="4 6" key="2">
    <citation type="journal article" date="2013" name="Nature">
        <title>Insights into bilaterian evolution from three spiralian genomes.</title>
        <authorList>
            <person name="Simakov O."/>
            <person name="Marletaz F."/>
            <person name="Cho S.J."/>
            <person name="Edsinger-Gonzales E."/>
            <person name="Havlak P."/>
            <person name="Hellsten U."/>
            <person name="Kuo D.H."/>
            <person name="Larsson T."/>
            <person name="Lv J."/>
            <person name="Arendt D."/>
            <person name="Savage R."/>
            <person name="Osoegawa K."/>
            <person name="de Jong P."/>
            <person name="Grimwood J."/>
            <person name="Chapman J.A."/>
            <person name="Shapiro H."/>
            <person name="Aerts A."/>
            <person name="Otillar R.P."/>
            <person name="Terry A.Y."/>
            <person name="Boore J.L."/>
            <person name="Grigoriev I.V."/>
            <person name="Lindberg D.R."/>
            <person name="Seaver E.C."/>
            <person name="Weisblat D.A."/>
            <person name="Putnam N.H."/>
            <person name="Rokhsar D.S."/>
        </authorList>
    </citation>
    <scope>NUCLEOTIDE SEQUENCE</scope>
    <source>
        <strain evidence="4 6">I ESC-2004</strain>
    </source>
</reference>
<gene>
    <name evidence="4" type="ORF">CAPTEDRAFT_228236</name>
</gene>
<feature type="region of interest" description="Disordered" evidence="2">
    <location>
        <begin position="271"/>
        <end position="321"/>
    </location>
</feature>
<dbReference type="HOGENOM" id="CLU_007141_1_0_1"/>
<evidence type="ECO:0000259" key="3">
    <source>
        <dbReference type="Pfam" id="PF13251"/>
    </source>
</evidence>
<dbReference type="STRING" id="283909.R7UKP0"/>
<dbReference type="OMA" id="NIWDMEI"/>
<dbReference type="EMBL" id="KB300180">
    <property type="protein sequence ID" value="ELU07074.1"/>
    <property type="molecule type" value="Genomic_DNA"/>
</dbReference>
<dbReference type="InterPro" id="IPR025283">
    <property type="entry name" value="DUF4042"/>
</dbReference>
<evidence type="ECO:0000313" key="6">
    <source>
        <dbReference type="Proteomes" id="UP000014760"/>
    </source>
</evidence>
<dbReference type="OrthoDB" id="66533at2759"/>
<name>R7UKP0_CAPTE</name>
<feature type="compositionally biased region" description="Basic residues" evidence="2">
    <location>
        <begin position="287"/>
        <end position="302"/>
    </location>
</feature>
<feature type="region of interest" description="Disordered" evidence="2">
    <location>
        <begin position="650"/>
        <end position="671"/>
    </location>
</feature>
<dbReference type="EnsemblMetazoa" id="CapteT228236">
    <property type="protein sequence ID" value="CapteP228236"/>
    <property type="gene ID" value="CapteG228236"/>
</dbReference>
<dbReference type="Proteomes" id="UP000014760">
    <property type="component" value="Unassembled WGS sequence"/>
</dbReference>
<reference evidence="6" key="1">
    <citation type="submission" date="2012-12" db="EMBL/GenBank/DDBJ databases">
        <authorList>
            <person name="Hellsten U."/>
            <person name="Grimwood J."/>
            <person name="Chapman J.A."/>
            <person name="Shapiro H."/>
            <person name="Aerts A."/>
            <person name="Otillar R.P."/>
            <person name="Terry A.Y."/>
            <person name="Boore J.L."/>
            <person name="Simakov O."/>
            <person name="Marletaz F."/>
            <person name="Cho S.-J."/>
            <person name="Edsinger-Gonzales E."/>
            <person name="Havlak P."/>
            <person name="Kuo D.-H."/>
            <person name="Larsson T."/>
            <person name="Lv J."/>
            <person name="Arendt D."/>
            <person name="Savage R."/>
            <person name="Osoegawa K."/>
            <person name="de Jong P."/>
            <person name="Lindberg D.R."/>
            <person name="Seaver E.C."/>
            <person name="Weisblat D.A."/>
            <person name="Putnam N.H."/>
            <person name="Grigoriev I.V."/>
            <person name="Rokhsar D.S."/>
        </authorList>
    </citation>
    <scope>NUCLEOTIDE SEQUENCE</scope>
    <source>
        <strain evidence="6">I ESC-2004</strain>
    </source>
</reference>
<keyword evidence="6" id="KW-1185">Reference proteome</keyword>
<reference evidence="5" key="3">
    <citation type="submission" date="2015-06" db="UniProtKB">
        <authorList>
            <consortium name="EnsemblMetazoa"/>
        </authorList>
    </citation>
    <scope>IDENTIFICATION</scope>
</reference>
<dbReference type="Gene3D" id="1.25.10.10">
    <property type="entry name" value="Leucine-rich Repeat Variant"/>
    <property type="match status" value="3"/>
</dbReference>
<dbReference type="Pfam" id="PF13251">
    <property type="entry name" value="DUF4042"/>
    <property type="match status" value="1"/>
</dbReference>